<proteinExistence type="predicted"/>
<dbReference type="InterPro" id="IPR001940">
    <property type="entry name" value="Peptidase_S1C"/>
</dbReference>
<dbReference type="GO" id="GO:0008233">
    <property type="term" value="F:peptidase activity"/>
    <property type="evidence" value="ECO:0007669"/>
    <property type="project" value="UniProtKB-KW"/>
</dbReference>
<reference evidence="4" key="1">
    <citation type="journal article" date="2019" name="Int. J. Syst. Evol. Microbiol.">
        <title>The Global Catalogue of Microorganisms (GCM) 10K type strain sequencing project: providing services to taxonomists for standard genome sequencing and annotation.</title>
        <authorList>
            <consortium name="The Broad Institute Genomics Platform"/>
            <consortium name="The Broad Institute Genome Sequencing Center for Infectious Disease"/>
            <person name="Wu L."/>
            <person name="Ma J."/>
        </authorList>
    </citation>
    <scope>NUCLEOTIDE SEQUENCE [LARGE SCALE GENOMIC DNA]</scope>
    <source>
        <strain evidence="4">CCM 7941</strain>
    </source>
</reference>
<dbReference type="EMBL" id="JBHRUV010000041">
    <property type="protein sequence ID" value="MFC3266460.1"/>
    <property type="molecule type" value="Genomic_DNA"/>
</dbReference>
<feature type="signal peptide" evidence="2">
    <location>
        <begin position="1"/>
        <end position="22"/>
    </location>
</feature>
<sequence length="496" mass="52773">MGKRLAGIVAGLAALAAVLAGAEGAAARRDDPMHRIAERQFMALDPDLRLWLQIILTSAGHWQAVPNLSYSTRLYDAVRRLQLERGESPTGVLTHAQVKEALEAGGSVLAGWGLRRFDHPFSRAWIWIPAGLDPLVTPSPGGAHISAGRSRLRIRFEYFPGKNLAESYQAIVSAMQRGGDLIVYRVLKRDFLVVAGRQGPHQRYVRYHDDGTGLVGVDMTWSGEDPPVYGERLSTIVSASLWASMTGARLPSLPRYGAVTEPSRPPAPPPATPPAQSRPAREKPPERGRATGSGFSVSASGHFLTNAHVARDCRAITVRAADQAAVPATLLARDETNDLALLHAPAAAGTPPLPLRPGVRLGENVAAFGFPHSDILSTSGNFTVGNVTALSGLQDDSRFLQISAPVQAGNSGGPLLDQWGNVTGVVTSKLNALRVMAKSGDLPQNVNFAVKASLAAGFLDARQVPWTAGAPGARKLEPPDLAELARRSSVFVACMR</sequence>
<evidence type="ECO:0000313" key="3">
    <source>
        <dbReference type="EMBL" id="MFC3266460.1"/>
    </source>
</evidence>
<dbReference type="EC" id="3.4.21.-" evidence="3"/>
<feature type="chain" id="PRO_5047145475" evidence="2">
    <location>
        <begin position="23"/>
        <end position="496"/>
    </location>
</feature>
<dbReference type="InterPro" id="IPR009003">
    <property type="entry name" value="Peptidase_S1_PA"/>
</dbReference>
<keyword evidence="2" id="KW-0732">Signal</keyword>
<evidence type="ECO:0000313" key="4">
    <source>
        <dbReference type="Proteomes" id="UP001595536"/>
    </source>
</evidence>
<organism evidence="3 4">
    <name type="scientific">Camelimonas abortus</name>
    <dbReference type="NCBI Taxonomy" id="1017184"/>
    <lineage>
        <taxon>Bacteria</taxon>
        <taxon>Pseudomonadati</taxon>
        <taxon>Pseudomonadota</taxon>
        <taxon>Alphaproteobacteria</taxon>
        <taxon>Hyphomicrobiales</taxon>
        <taxon>Chelatococcaceae</taxon>
        <taxon>Camelimonas</taxon>
    </lineage>
</organism>
<dbReference type="InterPro" id="IPR043504">
    <property type="entry name" value="Peptidase_S1_PA_chymotrypsin"/>
</dbReference>
<dbReference type="PANTHER" id="PTHR43019:SF23">
    <property type="entry name" value="PROTEASE DO-LIKE 5, CHLOROPLASTIC"/>
    <property type="match status" value="1"/>
</dbReference>
<accession>A0ABV7LEV0</accession>
<keyword evidence="3" id="KW-0645">Protease</keyword>
<dbReference type="RefSeq" id="WP_376830308.1">
    <property type="nucleotide sequence ID" value="NZ_JBHLWR010000006.1"/>
</dbReference>
<keyword evidence="3" id="KW-0378">Hydrolase</keyword>
<feature type="region of interest" description="Disordered" evidence="1">
    <location>
        <begin position="254"/>
        <end position="297"/>
    </location>
</feature>
<evidence type="ECO:0000256" key="1">
    <source>
        <dbReference type="SAM" id="MobiDB-lite"/>
    </source>
</evidence>
<dbReference type="Proteomes" id="UP001595536">
    <property type="component" value="Unassembled WGS sequence"/>
</dbReference>
<name>A0ABV7LEV0_9HYPH</name>
<gene>
    <name evidence="3" type="ORF">ACFOEX_08850</name>
</gene>
<feature type="compositionally biased region" description="Basic and acidic residues" evidence="1">
    <location>
        <begin position="279"/>
        <end position="289"/>
    </location>
</feature>
<dbReference type="PANTHER" id="PTHR43019">
    <property type="entry name" value="SERINE ENDOPROTEASE DEGS"/>
    <property type="match status" value="1"/>
</dbReference>
<evidence type="ECO:0000256" key="2">
    <source>
        <dbReference type="SAM" id="SignalP"/>
    </source>
</evidence>
<dbReference type="Gene3D" id="2.40.10.10">
    <property type="entry name" value="Trypsin-like serine proteases"/>
    <property type="match status" value="2"/>
</dbReference>
<dbReference type="GO" id="GO:0006508">
    <property type="term" value="P:proteolysis"/>
    <property type="evidence" value="ECO:0007669"/>
    <property type="project" value="UniProtKB-KW"/>
</dbReference>
<dbReference type="Pfam" id="PF13365">
    <property type="entry name" value="Trypsin_2"/>
    <property type="match status" value="1"/>
</dbReference>
<dbReference type="SUPFAM" id="SSF50494">
    <property type="entry name" value="Trypsin-like serine proteases"/>
    <property type="match status" value="1"/>
</dbReference>
<dbReference type="PRINTS" id="PR00834">
    <property type="entry name" value="PROTEASES2C"/>
</dbReference>
<feature type="compositionally biased region" description="Pro residues" evidence="1">
    <location>
        <begin position="263"/>
        <end position="273"/>
    </location>
</feature>
<comment type="caution">
    <text evidence="3">The sequence shown here is derived from an EMBL/GenBank/DDBJ whole genome shotgun (WGS) entry which is preliminary data.</text>
</comment>
<protein>
    <submittedName>
        <fullName evidence="3">S1C family serine protease</fullName>
        <ecNumber evidence="3">3.4.21.-</ecNumber>
    </submittedName>
</protein>
<keyword evidence="4" id="KW-1185">Reference proteome</keyword>